<evidence type="ECO:0000313" key="3">
    <source>
        <dbReference type="EnsemblPlants" id="KQJ88481"/>
    </source>
</evidence>
<accession>A0A0Q3PGN4</accession>
<reference evidence="2 3" key="1">
    <citation type="journal article" date="2010" name="Nature">
        <title>Genome sequencing and analysis of the model grass Brachypodium distachyon.</title>
        <authorList>
            <consortium name="International Brachypodium Initiative"/>
        </authorList>
    </citation>
    <scope>NUCLEOTIDE SEQUENCE [LARGE SCALE GENOMIC DNA]</scope>
    <source>
        <strain evidence="2 3">Bd21</strain>
    </source>
</reference>
<dbReference type="AlphaFoldDB" id="A0A0Q3PGN4"/>
<reference evidence="2" key="2">
    <citation type="submission" date="2017-06" db="EMBL/GenBank/DDBJ databases">
        <title>WGS assembly of Brachypodium distachyon.</title>
        <authorList>
            <consortium name="The International Brachypodium Initiative"/>
            <person name="Lucas S."/>
            <person name="Harmon-Smith M."/>
            <person name="Lail K."/>
            <person name="Tice H."/>
            <person name="Grimwood J."/>
            <person name="Bruce D."/>
            <person name="Barry K."/>
            <person name="Shu S."/>
            <person name="Lindquist E."/>
            <person name="Wang M."/>
            <person name="Pitluck S."/>
            <person name="Vogel J.P."/>
            <person name="Garvin D.F."/>
            <person name="Mockler T.C."/>
            <person name="Schmutz J."/>
            <person name="Rokhsar D."/>
            <person name="Bevan M.W."/>
        </authorList>
    </citation>
    <scope>NUCLEOTIDE SEQUENCE</scope>
    <source>
        <strain evidence="2">Bd21</strain>
    </source>
</reference>
<name>A0A0Q3PGN4_BRADI</name>
<sequence length="108" mass="12262">MDLEESNLNKLLTDLSSCSRPLFSLVLAGVIESMGIWAMKCVYLLFLLFSFPKNTPCSRSPSMLSLSLPNQNWHAYCYAHLDAWIGEQTSRRRWHVPPLSLCSSLLGR</sequence>
<dbReference type="Gramene" id="KQJ88481">
    <property type="protein sequence ID" value="KQJ88481"/>
    <property type="gene ID" value="BRADI_4g18383v3"/>
</dbReference>
<protein>
    <submittedName>
        <fullName evidence="2 3">Uncharacterized protein</fullName>
    </submittedName>
</protein>
<keyword evidence="1" id="KW-1133">Transmembrane helix</keyword>
<evidence type="ECO:0000313" key="4">
    <source>
        <dbReference type="Proteomes" id="UP000008810"/>
    </source>
</evidence>
<evidence type="ECO:0000256" key="1">
    <source>
        <dbReference type="SAM" id="Phobius"/>
    </source>
</evidence>
<dbReference type="EMBL" id="CM000883">
    <property type="protein sequence ID" value="KQJ88481.1"/>
    <property type="molecule type" value="Genomic_DNA"/>
</dbReference>
<evidence type="ECO:0000313" key="2">
    <source>
        <dbReference type="EMBL" id="KQJ88481.1"/>
    </source>
</evidence>
<keyword evidence="1" id="KW-0472">Membrane</keyword>
<gene>
    <name evidence="2" type="ORF">BRADI_4g18383v3</name>
</gene>
<dbReference type="Proteomes" id="UP000008810">
    <property type="component" value="Chromosome 4"/>
</dbReference>
<keyword evidence="4" id="KW-1185">Reference proteome</keyword>
<keyword evidence="1" id="KW-0812">Transmembrane</keyword>
<feature type="transmembrane region" description="Helical" evidence="1">
    <location>
        <begin position="22"/>
        <end position="49"/>
    </location>
</feature>
<reference evidence="3" key="3">
    <citation type="submission" date="2018-08" db="UniProtKB">
        <authorList>
            <consortium name="EnsemblPlants"/>
        </authorList>
    </citation>
    <scope>IDENTIFICATION</scope>
    <source>
        <strain evidence="3">cv. Bd21</strain>
    </source>
</reference>
<organism evidence="2">
    <name type="scientific">Brachypodium distachyon</name>
    <name type="common">Purple false brome</name>
    <name type="synonym">Trachynia distachya</name>
    <dbReference type="NCBI Taxonomy" id="15368"/>
    <lineage>
        <taxon>Eukaryota</taxon>
        <taxon>Viridiplantae</taxon>
        <taxon>Streptophyta</taxon>
        <taxon>Embryophyta</taxon>
        <taxon>Tracheophyta</taxon>
        <taxon>Spermatophyta</taxon>
        <taxon>Magnoliopsida</taxon>
        <taxon>Liliopsida</taxon>
        <taxon>Poales</taxon>
        <taxon>Poaceae</taxon>
        <taxon>BOP clade</taxon>
        <taxon>Pooideae</taxon>
        <taxon>Stipodae</taxon>
        <taxon>Brachypodieae</taxon>
        <taxon>Brachypodium</taxon>
    </lineage>
</organism>
<dbReference type="InParanoid" id="A0A0Q3PGN4"/>
<proteinExistence type="predicted"/>
<dbReference type="EnsemblPlants" id="KQJ88481">
    <property type="protein sequence ID" value="KQJ88481"/>
    <property type="gene ID" value="BRADI_4g18383v3"/>
</dbReference>